<feature type="domain" description="Ig-like" evidence="2">
    <location>
        <begin position="401"/>
        <end position="472"/>
    </location>
</feature>
<accession>A0A3P3QSG9</accession>
<dbReference type="InterPro" id="IPR013783">
    <property type="entry name" value="Ig-like_fold"/>
</dbReference>
<dbReference type="AlphaFoldDB" id="A0A3P3QSG9"/>
<name>A0A3P3QSG9_9FIRM</name>
<evidence type="ECO:0000256" key="1">
    <source>
        <dbReference type="SAM" id="MobiDB-lite"/>
    </source>
</evidence>
<proteinExistence type="predicted"/>
<dbReference type="EMBL" id="RRCO01000009">
    <property type="protein sequence ID" value="RRJ24167.1"/>
    <property type="molecule type" value="Genomic_DNA"/>
</dbReference>
<evidence type="ECO:0000313" key="3">
    <source>
        <dbReference type="EMBL" id="RRJ24167.1"/>
    </source>
</evidence>
<organism evidence="3 4">
    <name type="scientific">Lachnoanaerobaculum gingivalis</name>
    <dbReference type="NCBI Taxonomy" id="2490855"/>
    <lineage>
        <taxon>Bacteria</taxon>
        <taxon>Bacillati</taxon>
        <taxon>Bacillota</taxon>
        <taxon>Clostridia</taxon>
        <taxon>Lachnospirales</taxon>
        <taxon>Lachnospiraceae</taxon>
        <taxon>Lachnoanaerobaculum</taxon>
    </lineage>
</organism>
<dbReference type="RefSeq" id="WP_128675208.1">
    <property type="nucleotide sequence ID" value="NZ_RRCO01000009.1"/>
</dbReference>
<dbReference type="Pfam" id="PF07523">
    <property type="entry name" value="Big_3"/>
    <property type="match status" value="1"/>
</dbReference>
<gene>
    <name evidence="3" type="ORF">EHV10_14165</name>
</gene>
<keyword evidence="4" id="KW-1185">Reference proteome</keyword>
<dbReference type="InterPro" id="IPR022038">
    <property type="entry name" value="Ig-like_bact"/>
</dbReference>
<comment type="caution">
    <text evidence="3">The sequence shown here is derived from an EMBL/GenBank/DDBJ whole genome shotgun (WGS) entry which is preliminary data.</text>
</comment>
<dbReference type="OrthoDB" id="2058173at2"/>
<dbReference type="Gene3D" id="2.60.40.10">
    <property type="entry name" value="Immunoglobulins"/>
    <property type="match status" value="1"/>
</dbReference>
<feature type="compositionally biased region" description="Basic and acidic residues" evidence="1">
    <location>
        <begin position="479"/>
        <end position="494"/>
    </location>
</feature>
<evidence type="ECO:0000259" key="2">
    <source>
        <dbReference type="Pfam" id="PF07523"/>
    </source>
</evidence>
<reference evidence="3 4" key="1">
    <citation type="submission" date="2018-11" db="EMBL/GenBank/DDBJ databases">
        <title>Genome sequencing of Lachnoanaerobaculum sp. KCOM 2030 (= ChDC B114).</title>
        <authorList>
            <person name="Kook J.-K."/>
            <person name="Park S.-N."/>
            <person name="Lim Y.K."/>
        </authorList>
    </citation>
    <scope>NUCLEOTIDE SEQUENCE [LARGE SCALE GENOMIC DNA]</scope>
    <source>
        <strain evidence="3 4">KCOM 2030</strain>
    </source>
</reference>
<protein>
    <submittedName>
        <fullName evidence="3">DUF5011 domain-containing protein</fullName>
    </submittedName>
</protein>
<sequence>MVRSRGRKKKSKAFIRYFCLFVFSVILLTSVLVGDDTRAYGEGRNAVFKNPINPDYESNDNGVKTSFRIRVLNNLSGETEYGSNAMSLISVSENDNRRSIIKNFADILDMDIYSNLCLSANIENSSDVERDISFDITLPPKTEGSVSELRLINSSLDIFTGDLSGVDIKYVTDGKTVTETERKSGKKVDFNKVNSVKIDGKLAAGQKFEGILPMEIIERRMVIEKKDDFVDDLKTIEEVNTNNIFVFKLDYRYPIKKELNMSIATCHGSDRAEDFLNGKTVGIVRRDEESYDILPNDIIEKLPGANAAFCSMFTTDEKKDAFVNDYSYISVNTKDLQSLVNDRGYSLLIKNGSLQDKYSFIVGEKKHIYDEGLELHLGKKDKYNHSLSKVYVEFQKILDCKDLEITVGSEWKNFDNLVTAKIQNDDEITEIDRRKIKVESNVNTSKTGDYSVKYSYEILPSIWVSNSAKVKVTGNKESSQTEKEKNSDSNVRIE</sequence>
<evidence type="ECO:0000313" key="4">
    <source>
        <dbReference type="Proteomes" id="UP000272490"/>
    </source>
</evidence>
<dbReference type="Proteomes" id="UP000272490">
    <property type="component" value="Unassembled WGS sequence"/>
</dbReference>
<feature type="region of interest" description="Disordered" evidence="1">
    <location>
        <begin position="470"/>
        <end position="494"/>
    </location>
</feature>